<gene>
    <name evidence="3" type="ORF">KME07_12805</name>
</gene>
<feature type="chain" id="PRO_5038039945" evidence="2">
    <location>
        <begin position="22"/>
        <end position="171"/>
    </location>
</feature>
<feature type="region of interest" description="Disordered" evidence="1">
    <location>
        <begin position="24"/>
        <end position="75"/>
    </location>
</feature>
<proteinExistence type="predicted"/>
<feature type="signal peptide" evidence="2">
    <location>
        <begin position="1"/>
        <end position="21"/>
    </location>
</feature>
<organism evidence="3 4">
    <name type="scientific">Pegethrix bostrychoides GSE-TBD4-15B</name>
    <dbReference type="NCBI Taxonomy" id="2839662"/>
    <lineage>
        <taxon>Bacteria</taxon>
        <taxon>Bacillati</taxon>
        <taxon>Cyanobacteriota</taxon>
        <taxon>Cyanophyceae</taxon>
        <taxon>Oculatellales</taxon>
        <taxon>Oculatellaceae</taxon>
        <taxon>Pegethrix</taxon>
    </lineage>
</organism>
<dbReference type="EMBL" id="JAHHHV010000067">
    <property type="protein sequence ID" value="MBW4466297.1"/>
    <property type="molecule type" value="Genomic_DNA"/>
</dbReference>
<feature type="compositionally biased region" description="Polar residues" evidence="1">
    <location>
        <begin position="24"/>
        <end position="67"/>
    </location>
</feature>
<evidence type="ECO:0000256" key="1">
    <source>
        <dbReference type="SAM" id="MobiDB-lite"/>
    </source>
</evidence>
<evidence type="ECO:0000313" key="4">
    <source>
        <dbReference type="Proteomes" id="UP000707356"/>
    </source>
</evidence>
<reference evidence="3" key="2">
    <citation type="journal article" date="2022" name="Microbiol. Resour. Announc.">
        <title>Metagenome Sequencing to Explore Phylogenomics of Terrestrial Cyanobacteria.</title>
        <authorList>
            <person name="Ward R.D."/>
            <person name="Stajich J.E."/>
            <person name="Johansen J.R."/>
            <person name="Huntemann M."/>
            <person name="Clum A."/>
            <person name="Foster B."/>
            <person name="Foster B."/>
            <person name="Roux S."/>
            <person name="Palaniappan K."/>
            <person name="Varghese N."/>
            <person name="Mukherjee S."/>
            <person name="Reddy T.B.K."/>
            <person name="Daum C."/>
            <person name="Copeland A."/>
            <person name="Chen I.A."/>
            <person name="Ivanova N.N."/>
            <person name="Kyrpides N.C."/>
            <person name="Shapiro N."/>
            <person name="Eloe-Fadrosh E.A."/>
            <person name="Pietrasiak N."/>
        </authorList>
    </citation>
    <scope>NUCLEOTIDE SEQUENCE</scope>
    <source>
        <strain evidence="3">GSE-TBD4-15B</strain>
    </source>
</reference>
<evidence type="ECO:0000256" key="2">
    <source>
        <dbReference type="SAM" id="SignalP"/>
    </source>
</evidence>
<dbReference type="PROSITE" id="PS51257">
    <property type="entry name" value="PROKAR_LIPOPROTEIN"/>
    <property type="match status" value="1"/>
</dbReference>
<reference evidence="3" key="1">
    <citation type="submission" date="2021-05" db="EMBL/GenBank/DDBJ databases">
        <authorList>
            <person name="Pietrasiak N."/>
            <person name="Ward R."/>
            <person name="Stajich J.E."/>
            <person name="Kurbessoian T."/>
        </authorList>
    </citation>
    <scope>NUCLEOTIDE SEQUENCE</scope>
    <source>
        <strain evidence="3">GSE-TBD4-15B</strain>
    </source>
</reference>
<comment type="caution">
    <text evidence="3">The sequence shown here is derived from an EMBL/GenBank/DDBJ whole genome shotgun (WGS) entry which is preliminary data.</text>
</comment>
<dbReference type="AlphaFoldDB" id="A0A951PAY3"/>
<protein>
    <submittedName>
        <fullName evidence="3">Uncharacterized protein</fullName>
    </submittedName>
</protein>
<accession>A0A951PAY3</accession>
<sequence>MQFKLSIVGILSLGLFGLASCASGGNQATTESSPTASVPIESSVTNSPTPESPAASQTTAVESSDSHGGQGGQVIESGPYHLEFIPGAEANGTHLDFFLQKGDNHEAIPGAKVIAQVQLPDGTQQSLNMEYDAAGKHYTVLLPATAAGEYRVAILSDVGGEKVNGRFTFTK</sequence>
<name>A0A951PAY3_9CYAN</name>
<evidence type="ECO:0000313" key="3">
    <source>
        <dbReference type="EMBL" id="MBW4466297.1"/>
    </source>
</evidence>
<keyword evidence="2" id="KW-0732">Signal</keyword>
<dbReference type="Proteomes" id="UP000707356">
    <property type="component" value="Unassembled WGS sequence"/>
</dbReference>